<dbReference type="Gene3D" id="2.60.120.620">
    <property type="entry name" value="q2cbj1_9rhob like domain"/>
    <property type="match status" value="1"/>
</dbReference>
<evidence type="ECO:0000313" key="2">
    <source>
        <dbReference type="Proteomes" id="UP001596018"/>
    </source>
</evidence>
<protein>
    <submittedName>
        <fullName evidence="1">2OG-Fe dioxygenase family protein</fullName>
    </submittedName>
</protein>
<evidence type="ECO:0000313" key="1">
    <source>
        <dbReference type="EMBL" id="MFC5440809.1"/>
    </source>
</evidence>
<keyword evidence="1" id="KW-0223">Dioxygenase</keyword>
<sequence>MNHPLDLPALHANLRDEGFAFVTAQVMRTLLHGEALDDWDAFADSWNDLSPDTYLAASGRHRRRRYATFAAEREGEIRRQPAQPHFQSRNYNHLQGDIQRWFDPILPALADGASLHRILDFCRDFFGSLAPAAKHWHIETHQFRIEARRGEDGEPTPEGVHRDGVDYVLVLLIDRQNIASGTTTIHAPDRHELGSFTLTRPLDAALVDDARVFHGVTAVTPLDPDKPAHRDVLVVTFRGVTGDLPP</sequence>
<proteinExistence type="predicted"/>
<accession>A0ABW0JX81</accession>
<dbReference type="Pfam" id="PF10014">
    <property type="entry name" value="2OG-Fe_Oxy_2"/>
    <property type="match status" value="1"/>
</dbReference>
<keyword evidence="1" id="KW-0560">Oxidoreductase</keyword>
<keyword evidence="2" id="KW-1185">Reference proteome</keyword>
<dbReference type="InterPro" id="IPR018724">
    <property type="entry name" value="2OG-Fe_dioxygenase"/>
</dbReference>
<comment type="caution">
    <text evidence="1">The sequence shown here is derived from an EMBL/GenBank/DDBJ whole genome shotgun (WGS) entry which is preliminary data.</text>
</comment>
<dbReference type="Proteomes" id="UP001596018">
    <property type="component" value="Unassembled WGS sequence"/>
</dbReference>
<organism evidence="1 2">
    <name type="scientific">Rhodanobacter ginsenosidimutans</name>
    <dbReference type="NCBI Taxonomy" id="490571"/>
    <lineage>
        <taxon>Bacteria</taxon>
        <taxon>Pseudomonadati</taxon>
        <taxon>Pseudomonadota</taxon>
        <taxon>Gammaproteobacteria</taxon>
        <taxon>Lysobacterales</taxon>
        <taxon>Rhodanobacteraceae</taxon>
        <taxon>Rhodanobacter</taxon>
    </lineage>
</organism>
<dbReference type="GO" id="GO:0051213">
    <property type="term" value="F:dioxygenase activity"/>
    <property type="evidence" value="ECO:0007669"/>
    <property type="project" value="UniProtKB-KW"/>
</dbReference>
<dbReference type="EMBL" id="JBHSMM010000002">
    <property type="protein sequence ID" value="MFC5440809.1"/>
    <property type="molecule type" value="Genomic_DNA"/>
</dbReference>
<name>A0ABW0JX81_9GAMM</name>
<reference evidence="2" key="1">
    <citation type="journal article" date="2019" name="Int. J. Syst. Evol. Microbiol.">
        <title>The Global Catalogue of Microorganisms (GCM) 10K type strain sequencing project: providing services to taxonomists for standard genome sequencing and annotation.</title>
        <authorList>
            <consortium name="The Broad Institute Genomics Platform"/>
            <consortium name="The Broad Institute Genome Sequencing Center for Infectious Disease"/>
            <person name="Wu L."/>
            <person name="Ma J."/>
        </authorList>
    </citation>
    <scope>NUCLEOTIDE SEQUENCE [LARGE SCALE GENOMIC DNA]</scope>
    <source>
        <strain evidence="2">KACC 12822</strain>
    </source>
</reference>
<dbReference type="RefSeq" id="WP_377341092.1">
    <property type="nucleotide sequence ID" value="NZ_JALBWS010000013.1"/>
</dbReference>
<gene>
    <name evidence="1" type="ORF">ACFPK0_12350</name>
</gene>